<dbReference type="EMBL" id="CH981530">
    <property type="protein sequence ID" value="EDK46775.1"/>
    <property type="molecule type" value="Genomic_DNA"/>
</dbReference>
<reference evidence="1 2" key="1">
    <citation type="journal article" date="2009" name="Nature">
        <title>Evolution of pathogenicity and sexual reproduction in eight Candida genomes.</title>
        <authorList>
            <person name="Butler G."/>
            <person name="Rasmussen M.D."/>
            <person name="Lin M.F."/>
            <person name="Santos M.A."/>
            <person name="Sakthikumar S."/>
            <person name="Munro C.A."/>
            <person name="Rheinbay E."/>
            <person name="Grabherr M."/>
            <person name="Forche A."/>
            <person name="Reedy J.L."/>
            <person name="Agrafioti I."/>
            <person name="Arnaud M.B."/>
            <person name="Bates S."/>
            <person name="Brown A.J."/>
            <person name="Brunke S."/>
            <person name="Costanzo M.C."/>
            <person name="Fitzpatrick D.A."/>
            <person name="de Groot P.W."/>
            <person name="Harris D."/>
            <person name="Hoyer L.L."/>
            <person name="Hube B."/>
            <person name="Klis F.M."/>
            <person name="Kodira C."/>
            <person name="Lennard N."/>
            <person name="Logue M.E."/>
            <person name="Martin R."/>
            <person name="Neiman A.M."/>
            <person name="Nikolaou E."/>
            <person name="Quail M.A."/>
            <person name="Quinn J."/>
            <person name="Santos M.C."/>
            <person name="Schmitzberger F.F."/>
            <person name="Sherlock G."/>
            <person name="Shah P."/>
            <person name="Silverstein K.A."/>
            <person name="Skrzypek M.S."/>
            <person name="Soll D."/>
            <person name="Staggs R."/>
            <person name="Stansfield I."/>
            <person name="Stumpf M.P."/>
            <person name="Sudbery P.E."/>
            <person name="Srikantha T."/>
            <person name="Zeng Q."/>
            <person name="Berman J."/>
            <person name="Berriman M."/>
            <person name="Heitman J."/>
            <person name="Gow N.A."/>
            <person name="Lorenz M.C."/>
            <person name="Birren B.W."/>
            <person name="Kellis M."/>
            <person name="Cuomo C.A."/>
        </authorList>
    </citation>
    <scope>NUCLEOTIDE SEQUENCE [LARGE SCALE GENOMIC DNA]</scope>
    <source>
        <strain evidence="2">ATCC 11503 / BCRC 21390 / CBS 2605 / JCM 1781 / NBRC 1676 / NRRL YB-4239</strain>
    </source>
</reference>
<sequence length="176" mass="20901">MHLHNQREVPRIGIHIVQKKILKRLILSRNITLVKPLIIHIQWSYGISSYYSLFILKSTTQCLTQLAIQCFIQCFTRCFTYCFTYRFTYWFTDRSTHWLTHTIILTATSNNKSVLVNILLLIPRAVTPLYWRTIADGQVIMQRKIIAQLPKLRLIRMINIVAQKQIYRLLSNCIYK</sequence>
<accession>A5E5R7</accession>
<dbReference type="HOGENOM" id="CLU_1525439_0_0_1"/>
<dbReference type="InParanoid" id="A5E5R7"/>
<evidence type="ECO:0000313" key="1">
    <source>
        <dbReference type="EMBL" id="EDK46775.1"/>
    </source>
</evidence>
<protein>
    <submittedName>
        <fullName evidence="1">Uncharacterized protein</fullName>
    </submittedName>
</protein>
<evidence type="ECO:0000313" key="2">
    <source>
        <dbReference type="Proteomes" id="UP000001996"/>
    </source>
</evidence>
<proteinExistence type="predicted"/>
<organism evidence="1 2">
    <name type="scientific">Lodderomyces elongisporus (strain ATCC 11503 / CBS 2605 / JCM 1781 / NBRC 1676 / NRRL YB-4239)</name>
    <name type="common">Yeast</name>
    <name type="synonym">Saccharomyces elongisporus</name>
    <dbReference type="NCBI Taxonomy" id="379508"/>
    <lineage>
        <taxon>Eukaryota</taxon>
        <taxon>Fungi</taxon>
        <taxon>Dikarya</taxon>
        <taxon>Ascomycota</taxon>
        <taxon>Saccharomycotina</taxon>
        <taxon>Pichiomycetes</taxon>
        <taxon>Debaryomycetaceae</taxon>
        <taxon>Candida/Lodderomyces clade</taxon>
        <taxon>Lodderomyces</taxon>
    </lineage>
</organism>
<name>A5E5R7_LODEL</name>
<dbReference type="AlphaFoldDB" id="A5E5R7"/>
<keyword evidence="2" id="KW-1185">Reference proteome</keyword>
<dbReference type="Proteomes" id="UP000001996">
    <property type="component" value="Unassembled WGS sequence"/>
</dbReference>
<gene>
    <name evidence="1" type="ORF">LELG_04956</name>
</gene>
<dbReference type="VEuPathDB" id="FungiDB:LELG_04956"/>